<organism evidence="2 3">
    <name type="scientific">Kribbella aluminosa</name>
    <dbReference type="NCBI Taxonomy" id="416017"/>
    <lineage>
        <taxon>Bacteria</taxon>
        <taxon>Bacillati</taxon>
        <taxon>Actinomycetota</taxon>
        <taxon>Actinomycetes</taxon>
        <taxon>Propionibacteriales</taxon>
        <taxon>Kribbellaceae</taxon>
        <taxon>Kribbella</taxon>
    </lineage>
</organism>
<evidence type="ECO:0000256" key="1">
    <source>
        <dbReference type="SAM" id="MobiDB-lite"/>
    </source>
</evidence>
<evidence type="ECO:0000313" key="2">
    <source>
        <dbReference type="EMBL" id="MBP2356549.1"/>
    </source>
</evidence>
<dbReference type="RefSeq" id="WP_209699044.1">
    <property type="nucleotide sequence ID" value="NZ_BAAAVU010000003.1"/>
</dbReference>
<accession>A0ABS4UY23</accession>
<reference evidence="2 3" key="1">
    <citation type="submission" date="2021-03" db="EMBL/GenBank/DDBJ databases">
        <title>Sequencing the genomes of 1000 actinobacteria strains.</title>
        <authorList>
            <person name="Klenk H.-P."/>
        </authorList>
    </citation>
    <scope>NUCLEOTIDE SEQUENCE [LARGE SCALE GENOMIC DNA]</scope>
    <source>
        <strain evidence="2 3">DSM 18824</strain>
    </source>
</reference>
<dbReference type="EMBL" id="JAGINT010000002">
    <property type="protein sequence ID" value="MBP2356549.1"/>
    <property type="molecule type" value="Genomic_DNA"/>
</dbReference>
<feature type="region of interest" description="Disordered" evidence="1">
    <location>
        <begin position="59"/>
        <end position="82"/>
    </location>
</feature>
<protein>
    <recommendedName>
        <fullName evidence="4">Phage shock protein A (PspA) family protein</fullName>
    </recommendedName>
</protein>
<comment type="caution">
    <text evidence="2">The sequence shown here is derived from an EMBL/GenBank/DDBJ whole genome shotgun (WGS) entry which is preliminary data.</text>
</comment>
<dbReference type="Proteomes" id="UP000755585">
    <property type="component" value="Unassembled WGS sequence"/>
</dbReference>
<proteinExistence type="predicted"/>
<gene>
    <name evidence="2" type="ORF">JOF29_007659</name>
</gene>
<sequence length="305" mass="33015">MATELSIATLTGRVAQSMSRARATLDSVADSLQNKNYGRMLQSRLEDIDTLNAGGARVQQAEYESEVQGRLATRTQDRGDMDRWSDADTQVRRSFNSAQQDAGHLMSRIGAAQSELNGFHEDLTRSSASLDQALRDVDTLEQFPEYGKSETSEGLRNRLTDLKGLTTRADSGLKAAFDQLENARTTAGRLELASLEVGDGRHSAAIRIAGTSLTSDVRGARDGLSEVRDHIDANMTDVNDMAQYGIDEAVRTAELKNAVRAGTNPTTEAEQAGDHPPQQQPSGAQDPRIRFMQGHTPGSAPGRGE</sequence>
<evidence type="ECO:0008006" key="4">
    <source>
        <dbReference type="Google" id="ProtNLM"/>
    </source>
</evidence>
<keyword evidence="3" id="KW-1185">Reference proteome</keyword>
<feature type="region of interest" description="Disordered" evidence="1">
    <location>
        <begin position="259"/>
        <end position="305"/>
    </location>
</feature>
<evidence type="ECO:0000313" key="3">
    <source>
        <dbReference type="Proteomes" id="UP000755585"/>
    </source>
</evidence>
<name>A0ABS4UY23_9ACTN</name>